<dbReference type="NCBIfam" id="TIGR01509">
    <property type="entry name" value="HAD-SF-IA-v3"/>
    <property type="match status" value="1"/>
</dbReference>
<keyword evidence="2" id="KW-0378">Hydrolase</keyword>
<feature type="region of interest" description="Disordered" evidence="1">
    <location>
        <begin position="1"/>
        <end position="26"/>
    </location>
</feature>
<accession>A0ABP6D8W2</accession>
<dbReference type="Pfam" id="PF00702">
    <property type="entry name" value="Hydrolase"/>
    <property type="match status" value="1"/>
</dbReference>
<name>A0ABP6D8W2_9ACTN</name>
<evidence type="ECO:0000313" key="3">
    <source>
        <dbReference type="Proteomes" id="UP001501447"/>
    </source>
</evidence>
<evidence type="ECO:0000256" key="1">
    <source>
        <dbReference type="SAM" id="MobiDB-lite"/>
    </source>
</evidence>
<evidence type="ECO:0000313" key="2">
    <source>
        <dbReference type="EMBL" id="GAA2634078.1"/>
    </source>
</evidence>
<organism evidence="2 3">
    <name type="scientific">Streptomyces axinellae</name>
    <dbReference type="NCBI Taxonomy" id="552788"/>
    <lineage>
        <taxon>Bacteria</taxon>
        <taxon>Bacillati</taxon>
        <taxon>Actinomycetota</taxon>
        <taxon>Actinomycetes</taxon>
        <taxon>Kitasatosporales</taxon>
        <taxon>Streptomycetaceae</taxon>
        <taxon>Streptomyces</taxon>
    </lineage>
</organism>
<keyword evidence="3" id="KW-1185">Reference proteome</keyword>
<dbReference type="PANTHER" id="PTHR18901:SF38">
    <property type="entry name" value="PSEUDOURIDINE-5'-PHOSPHATASE"/>
    <property type="match status" value="1"/>
</dbReference>
<reference evidence="3" key="1">
    <citation type="journal article" date="2019" name="Int. J. Syst. Evol. Microbiol.">
        <title>The Global Catalogue of Microorganisms (GCM) 10K type strain sequencing project: providing services to taxonomists for standard genome sequencing and annotation.</title>
        <authorList>
            <consortium name="The Broad Institute Genomics Platform"/>
            <consortium name="The Broad Institute Genome Sequencing Center for Infectious Disease"/>
            <person name="Wu L."/>
            <person name="Ma J."/>
        </authorList>
    </citation>
    <scope>NUCLEOTIDE SEQUENCE [LARGE SCALE GENOMIC DNA]</scope>
    <source>
        <strain evidence="3">JCM 16373</strain>
    </source>
</reference>
<feature type="compositionally biased region" description="Pro residues" evidence="1">
    <location>
        <begin position="12"/>
        <end position="22"/>
    </location>
</feature>
<dbReference type="EMBL" id="BAAARJ010000023">
    <property type="protein sequence ID" value="GAA2634078.1"/>
    <property type="molecule type" value="Genomic_DNA"/>
</dbReference>
<proteinExistence type="predicted"/>
<gene>
    <name evidence="2" type="ORF">GCM10009863_57950</name>
</gene>
<protein>
    <submittedName>
        <fullName evidence="2">HAD family hydrolase</fullName>
    </submittedName>
</protein>
<dbReference type="Proteomes" id="UP001501447">
    <property type="component" value="Unassembled WGS sequence"/>
</dbReference>
<dbReference type="PANTHER" id="PTHR18901">
    <property type="entry name" value="2-DEOXYGLUCOSE-6-PHOSPHATE PHOSPHATASE 2"/>
    <property type="match status" value="1"/>
</dbReference>
<dbReference type="SFLD" id="SFLDG01129">
    <property type="entry name" value="C1.5:_HAD__Beta-PGM__Phosphata"/>
    <property type="match status" value="1"/>
</dbReference>
<sequence>MSSTPRRTADPVPEPAPTPAPSRSPAQVLAETKLVVFDCDGVLVDTERIGPEVVAAMTTEVGWPLTPEDVRELFLGTPEPYLLAQVRAHTTVPVDESWLAEYRRRVAAAFDAAPHTMPGVRDLLDALDARGLPYCVASSGSHSRIRHSLTATGLWERFEGRVFSAEDVAHGKPAPDLFLYAAARCGSAPARCLVVEDSPAGVRAALAAGMPVLGYTGGPTPADWLTEATHGVTDDLRALIDGGSAA</sequence>
<dbReference type="SFLD" id="SFLDS00003">
    <property type="entry name" value="Haloacid_Dehalogenase"/>
    <property type="match status" value="1"/>
</dbReference>
<dbReference type="InterPro" id="IPR023198">
    <property type="entry name" value="PGP-like_dom2"/>
</dbReference>
<dbReference type="Gene3D" id="1.10.150.240">
    <property type="entry name" value="Putative phosphatase, domain 2"/>
    <property type="match status" value="1"/>
</dbReference>
<dbReference type="InterPro" id="IPR006439">
    <property type="entry name" value="HAD-SF_hydro_IA"/>
</dbReference>
<dbReference type="InterPro" id="IPR023214">
    <property type="entry name" value="HAD_sf"/>
</dbReference>
<comment type="caution">
    <text evidence="2">The sequence shown here is derived from an EMBL/GenBank/DDBJ whole genome shotgun (WGS) entry which is preliminary data.</text>
</comment>
<dbReference type="Gene3D" id="3.40.50.1000">
    <property type="entry name" value="HAD superfamily/HAD-like"/>
    <property type="match status" value="1"/>
</dbReference>
<dbReference type="RefSeq" id="WP_344570010.1">
    <property type="nucleotide sequence ID" value="NZ_BAAARJ010000023.1"/>
</dbReference>
<dbReference type="SFLD" id="SFLDG01135">
    <property type="entry name" value="C1.5.6:_HAD__Beta-PGM__Phospha"/>
    <property type="match status" value="1"/>
</dbReference>
<dbReference type="InterPro" id="IPR036412">
    <property type="entry name" value="HAD-like_sf"/>
</dbReference>
<dbReference type="SUPFAM" id="SSF56784">
    <property type="entry name" value="HAD-like"/>
    <property type="match status" value="1"/>
</dbReference>
<dbReference type="GO" id="GO:0016787">
    <property type="term" value="F:hydrolase activity"/>
    <property type="evidence" value="ECO:0007669"/>
    <property type="project" value="UniProtKB-KW"/>
</dbReference>
<dbReference type="CDD" id="cd07526">
    <property type="entry name" value="HAD_BPGM_like"/>
    <property type="match status" value="1"/>
</dbReference>